<evidence type="ECO:0008006" key="3">
    <source>
        <dbReference type="Google" id="ProtNLM"/>
    </source>
</evidence>
<name>A0A813I0G3_POLGL</name>
<comment type="caution">
    <text evidence="1">The sequence shown here is derived from an EMBL/GenBank/DDBJ whole genome shotgun (WGS) entry which is preliminary data.</text>
</comment>
<dbReference type="AlphaFoldDB" id="A0A813I0G3"/>
<dbReference type="EMBL" id="CAJNNV010033453">
    <property type="protein sequence ID" value="CAE8643870.1"/>
    <property type="molecule type" value="Genomic_DNA"/>
</dbReference>
<evidence type="ECO:0000313" key="1">
    <source>
        <dbReference type="EMBL" id="CAE8643870.1"/>
    </source>
</evidence>
<accession>A0A813I0G3</accession>
<sequence>MFPPSAAWYPELRGKPIQPAELPFCEAVPTTAEEMLMYYGFCPEANPHDRLTLDISVPDGPRAAEIEVMLRLYGMSTEHSLRPAVIRPGEDSAEPPLGVWAALGLLPPQLFRCLRLFLSEDLDLLDLDAAPGQGGQLEVDLQVLATIEELLQGLLTPLVDESDRTTSSSRPLWWPFFGDIVQAFRASQRDLLEANLHDAIRLRARLELEAAADDAADDLPIAKRQKLDTENQVVFRSKKRLAASLTSRCFAVLL</sequence>
<gene>
    <name evidence="1" type="ORF">PGLA1383_LOCUS58161</name>
</gene>
<dbReference type="OrthoDB" id="341421at2759"/>
<evidence type="ECO:0000313" key="2">
    <source>
        <dbReference type="Proteomes" id="UP000654075"/>
    </source>
</evidence>
<keyword evidence="2" id="KW-1185">Reference proteome</keyword>
<dbReference type="Proteomes" id="UP000654075">
    <property type="component" value="Unassembled WGS sequence"/>
</dbReference>
<proteinExistence type="predicted"/>
<protein>
    <recommendedName>
        <fullName evidence="3">Rubisco LSMT substrate-binding domain-containing protein</fullName>
    </recommendedName>
</protein>
<reference evidence="1" key="1">
    <citation type="submission" date="2021-02" db="EMBL/GenBank/DDBJ databases">
        <authorList>
            <person name="Dougan E. K."/>
            <person name="Rhodes N."/>
            <person name="Thang M."/>
            <person name="Chan C."/>
        </authorList>
    </citation>
    <scope>NUCLEOTIDE SEQUENCE</scope>
</reference>
<organism evidence="1 2">
    <name type="scientific">Polarella glacialis</name>
    <name type="common">Dinoflagellate</name>
    <dbReference type="NCBI Taxonomy" id="89957"/>
    <lineage>
        <taxon>Eukaryota</taxon>
        <taxon>Sar</taxon>
        <taxon>Alveolata</taxon>
        <taxon>Dinophyceae</taxon>
        <taxon>Suessiales</taxon>
        <taxon>Suessiaceae</taxon>
        <taxon>Polarella</taxon>
    </lineage>
</organism>